<evidence type="ECO:0000256" key="6">
    <source>
        <dbReference type="SAM" id="MobiDB-lite"/>
    </source>
</evidence>
<proteinExistence type="inferred from homology"/>
<keyword evidence="2 7" id="KW-0812">Transmembrane</keyword>
<feature type="transmembrane region" description="Helical" evidence="7">
    <location>
        <begin position="21"/>
        <end position="41"/>
    </location>
</feature>
<evidence type="ECO:0000313" key="9">
    <source>
        <dbReference type="EMBL" id="KAF2864944.1"/>
    </source>
</evidence>
<dbReference type="GO" id="GO:0016020">
    <property type="term" value="C:membrane"/>
    <property type="evidence" value="ECO:0007669"/>
    <property type="project" value="UniProtKB-SubCell"/>
</dbReference>
<evidence type="ECO:0000256" key="5">
    <source>
        <dbReference type="ARBA" id="ARBA00038359"/>
    </source>
</evidence>
<feature type="transmembrane region" description="Helical" evidence="7">
    <location>
        <begin position="126"/>
        <end position="150"/>
    </location>
</feature>
<keyword evidence="4 7" id="KW-0472">Membrane</keyword>
<feature type="transmembrane region" description="Helical" evidence="7">
    <location>
        <begin position="162"/>
        <end position="185"/>
    </location>
</feature>
<feature type="transmembrane region" description="Helical" evidence="7">
    <location>
        <begin position="240"/>
        <end position="263"/>
    </location>
</feature>
<dbReference type="PANTHER" id="PTHR33048">
    <property type="entry name" value="PTH11-LIKE INTEGRAL MEMBRANE PROTEIN (AFU_ORTHOLOGUE AFUA_5G11245)"/>
    <property type="match status" value="1"/>
</dbReference>
<sequence>MEPAATLIMARSVASPFSADLIAMSTVSLLFTTAAVCARMFTRVFDRRHIRLDDCTFILPTIDSRLTHSSCDSTLIRMYLLTSYRKQTLTPQAGLVSFIGLLFPAARAGQGAHLGDLSAEASERVYLLTNATAIIYAPVMLFAKLSILIQIRRILSNPKRKWIIWILIAVNVISYSVTFFVRIFACTPRAKISDQSVTVQCVSQRAALIAMGTINIVSDVAMLLLPVYVVSLLQLPQKKLILVAVTFFVGSFSCIASMLRLYYSVRVETSSDFTMAVPQLNTWCLVESTCVLVVACAPTFPRLLQYIQGETQARHPYLKHPHWPSAPSSRSGTPQFGSRSQLSLSPAMQNAFPKDKLTKEAGPAPRGFPTIASRPRPGTPQYRTRSHNVSSAPQFPLNKKRSLPGTSLRLFSTVTDSPCPSTVAHGSRSPINLPSISHIELHKQETIRDTPSSPHLARLSAQSPFQPFRSPIPSIASMPNRPTSRASTIHSAYSQASGSVALSSPGTSMVEFPTPTLENATPMHITHEYGHVHVTNITRTVDVRLSNHTNLGSPVTFCRPESAW</sequence>
<dbReference type="AlphaFoldDB" id="A0A7C8MB03"/>
<evidence type="ECO:0000256" key="3">
    <source>
        <dbReference type="ARBA" id="ARBA00022989"/>
    </source>
</evidence>
<dbReference type="InterPro" id="IPR052337">
    <property type="entry name" value="SAT4-like"/>
</dbReference>
<reference evidence="9 10" key="1">
    <citation type="submission" date="2020-01" db="EMBL/GenBank/DDBJ databases">
        <authorList>
            <consortium name="DOE Joint Genome Institute"/>
            <person name="Haridas S."/>
            <person name="Albert R."/>
            <person name="Binder M."/>
            <person name="Bloem J."/>
            <person name="Labutti K."/>
            <person name="Salamov A."/>
            <person name="Andreopoulos B."/>
            <person name="Baker S.E."/>
            <person name="Barry K."/>
            <person name="Bills G."/>
            <person name="Bluhm B.H."/>
            <person name="Cannon C."/>
            <person name="Castanera R."/>
            <person name="Culley D.E."/>
            <person name="Daum C."/>
            <person name="Ezra D."/>
            <person name="Gonzalez J.B."/>
            <person name="Henrissat B."/>
            <person name="Kuo A."/>
            <person name="Liang C."/>
            <person name="Lipzen A."/>
            <person name="Lutzoni F."/>
            <person name="Magnuson J."/>
            <person name="Mondo S."/>
            <person name="Nolan M."/>
            <person name="Ohm R."/>
            <person name="Pangilinan J."/>
            <person name="Park H.-J.H."/>
            <person name="Ramirez L."/>
            <person name="Alfaro M."/>
            <person name="Sun H."/>
            <person name="Tritt A."/>
            <person name="Yoshinaga Y."/>
            <person name="Zwiers L.-H.L."/>
            <person name="Turgeon B.G."/>
            <person name="Goodwin S.B."/>
            <person name="Spatafora J.W."/>
            <person name="Crous P.W."/>
            <person name="Grigoriev I.V."/>
        </authorList>
    </citation>
    <scope>NUCLEOTIDE SEQUENCE [LARGE SCALE GENOMIC DNA]</scope>
    <source>
        <strain evidence="9 10">CBS 611.86</strain>
    </source>
</reference>
<comment type="subcellular location">
    <subcellularLocation>
        <location evidence="1">Membrane</location>
        <topology evidence="1">Multi-pass membrane protein</topology>
    </subcellularLocation>
</comment>
<feature type="transmembrane region" description="Helical" evidence="7">
    <location>
        <begin position="88"/>
        <end position="106"/>
    </location>
</feature>
<feature type="compositionally biased region" description="Polar residues" evidence="6">
    <location>
        <begin position="326"/>
        <end position="342"/>
    </location>
</feature>
<protein>
    <recommendedName>
        <fullName evidence="8">Rhodopsin domain-containing protein</fullName>
    </recommendedName>
</protein>
<feature type="transmembrane region" description="Helical" evidence="7">
    <location>
        <begin position="205"/>
        <end position="228"/>
    </location>
</feature>
<evidence type="ECO:0000313" key="10">
    <source>
        <dbReference type="Proteomes" id="UP000481861"/>
    </source>
</evidence>
<dbReference type="Pfam" id="PF20684">
    <property type="entry name" value="Fung_rhodopsin"/>
    <property type="match status" value="1"/>
</dbReference>
<evidence type="ECO:0000256" key="4">
    <source>
        <dbReference type="ARBA" id="ARBA00023136"/>
    </source>
</evidence>
<evidence type="ECO:0000256" key="2">
    <source>
        <dbReference type="ARBA" id="ARBA00022692"/>
    </source>
</evidence>
<accession>A0A7C8MB03</accession>
<evidence type="ECO:0000256" key="7">
    <source>
        <dbReference type="SAM" id="Phobius"/>
    </source>
</evidence>
<organism evidence="9 10">
    <name type="scientific">Massariosphaeria phaeospora</name>
    <dbReference type="NCBI Taxonomy" id="100035"/>
    <lineage>
        <taxon>Eukaryota</taxon>
        <taxon>Fungi</taxon>
        <taxon>Dikarya</taxon>
        <taxon>Ascomycota</taxon>
        <taxon>Pezizomycotina</taxon>
        <taxon>Dothideomycetes</taxon>
        <taxon>Pleosporomycetidae</taxon>
        <taxon>Pleosporales</taxon>
        <taxon>Pleosporales incertae sedis</taxon>
        <taxon>Massariosphaeria</taxon>
    </lineage>
</organism>
<feature type="region of interest" description="Disordered" evidence="6">
    <location>
        <begin position="318"/>
        <end position="342"/>
    </location>
</feature>
<feature type="domain" description="Rhodopsin" evidence="8">
    <location>
        <begin position="39"/>
        <end position="305"/>
    </location>
</feature>
<evidence type="ECO:0000256" key="1">
    <source>
        <dbReference type="ARBA" id="ARBA00004141"/>
    </source>
</evidence>
<dbReference type="Proteomes" id="UP000481861">
    <property type="component" value="Unassembled WGS sequence"/>
</dbReference>
<gene>
    <name evidence="9" type="ORF">BDV95DRAFT_268655</name>
</gene>
<feature type="compositionally biased region" description="Polar residues" evidence="6">
    <location>
        <begin position="381"/>
        <end position="393"/>
    </location>
</feature>
<comment type="caution">
    <text evidence="9">The sequence shown here is derived from an EMBL/GenBank/DDBJ whole genome shotgun (WGS) entry which is preliminary data.</text>
</comment>
<feature type="region of interest" description="Disordered" evidence="6">
    <location>
        <begin position="356"/>
        <end position="403"/>
    </location>
</feature>
<keyword evidence="10" id="KW-1185">Reference proteome</keyword>
<name>A0A7C8MB03_9PLEO</name>
<comment type="similarity">
    <text evidence="5">Belongs to the SAT4 family.</text>
</comment>
<keyword evidence="3 7" id="KW-1133">Transmembrane helix</keyword>
<evidence type="ECO:0000259" key="8">
    <source>
        <dbReference type="Pfam" id="PF20684"/>
    </source>
</evidence>
<dbReference type="InterPro" id="IPR049326">
    <property type="entry name" value="Rhodopsin_dom_fungi"/>
</dbReference>
<dbReference type="OrthoDB" id="5342292at2759"/>
<dbReference type="EMBL" id="JAADJZ010000038">
    <property type="protein sequence ID" value="KAF2864944.1"/>
    <property type="molecule type" value="Genomic_DNA"/>
</dbReference>
<dbReference type="PANTHER" id="PTHR33048:SF160">
    <property type="entry name" value="SAT4 FAMILY MEMBRANE PROTEIN"/>
    <property type="match status" value="1"/>
</dbReference>